<feature type="binding site" evidence="8">
    <location>
        <position position="24"/>
    </location>
    <ligand>
        <name>a divalent metal cation</name>
        <dbReference type="ChEBI" id="CHEBI:60240"/>
    </ligand>
</feature>
<dbReference type="GO" id="GO:0004523">
    <property type="term" value="F:RNA-DNA hybrid ribonuclease activity"/>
    <property type="evidence" value="ECO:0007669"/>
    <property type="project" value="UniProtKB-UniRule"/>
</dbReference>
<dbReference type="Gene3D" id="3.30.420.10">
    <property type="entry name" value="Ribonuclease H-like superfamily/Ribonuclease H"/>
    <property type="match status" value="1"/>
</dbReference>
<feature type="binding site" evidence="8">
    <location>
        <position position="125"/>
    </location>
    <ligand>
        <name>a divalent metal cation</name>
        <dbReference type="ChEBI" id="CHEBI:60240"/>
    </ligand>
</feature>
<dbReference type="InterPro" id="IPR036397">
    <property type="entry name" value="RNaseH_sf"/>
</dbReference>
<dbReference type="InterPro" id="IPR004649">
    <property type="entry name" value="RNase_H2_suA"/>
</dbReference>
<comment type="catalytic activity">
    <reaction evidence="1 8 9">
        <text>Endonucleolytic cleavage to 5'-phosphomonoester.</text>
        <dbReference type="EC" id="3.1.26.4"/>
    </reaction>
</comment>
<evidence type="ECO:0000256" key="2">
    <source>
        <dbReference type="ARBA" id="ARBA00001946"/>
    </source>
</evidence>
<dbReference type="VEuPathDB" id="MicrosporidiaDB:AEWQ_030610"/>
<keyword evidence="6 8" id="KW-0255">Endonuclease</keyword>
<evidence type="ECO:0000256" key="5">
    <source>
        <dbReference type="ARBA" id="ARBA00022723"/>
    </source>
</evidence>
<dbReference type="NCBIfam" id="TIGR00729">
    <property type="entry name" value="ribonuclease HII"/>
    <property type="match status" value="1"/>
</dbReference>
<dbReference type="InterPro" id="IPR001352">
    <property type="entry name" value="RNase_HII/HIII"/>
</dbReference>
<dbReference type="VEuPathDB" id="MicrosporidiaDB:AEWR_030610"/>
<dbReference type="InterPro" id="IPR024567">
    <property type="entry name" value="RNase_HII/HIII_dom"/>
</dbReference>
<dbReference type="Pfam" id="PF01351">
    <property type="entry name" value="RNase_HII"/>
    <property type="match status" value="1"/>
</dbReference>
<comment type="cofactor">
    <cofactor evidence="8">
        <name>Mn(2+)</name>
        <dbReference type="ChEBI" id="CHEBI:29035"/>
    </cofactor>
    <cofactor evidence="8">
        <name>Mg(2+)</name>
        <dbReference type="ChEBI" id="CHEBI:18420"/>
    </cofactor>
    <text evidence="8">Manganese or magnesium. Binds 1 divalent metal ion per monomer in the absence of substrate. May bind a second metal ion after substrate binding.</text>
</comment>
<accession>M1K4T5</accession>
<evidence type="ECO:0000256" key="1">
    <source>
        <dbReference type="ARBA" id="ARBA00000077"/>
    </source>
</evidence>
<dbReference type="InterPro" id="IPR012337">
    <property type="entry name" value="RNaseH-like_sf"/>
</dbReference>
<evidence type="ECO:0000256" key="3">
    <source>
        <dbReference type="ARBA" id="ARBA00007058"/>
    </source>
</evidence>
<evidence type="ECO:0000256" key="9">
    <source>
        <dbReference type="RuleBase" id="RU003515"/>
    </source>
</evidence>
<dbReference type="GO" id="GO:0032299">
    <property type="term" value="C:ribonuclease H2 complex"/>
    <property type="evidence" value="ECO:0007669"/>
    <property type="project" value="TreeGrafter"/>
</dbReference>
<keyword evidence="5 8" id="KW-0479">Metal-binding</keyword>
<sequence>MESKNIFFSSFGQIEEEVVVGIDEAGRGPVVGYMVYGALVVPRGVLEDVGFKDSKVLTPAQRYNFFQMIKKKGFGYAYHCSHPDYITEMMQVRSVSLNEVSIGSVLRILDEVQSKCRRVDTIYVDALGDCRKYKERLEKDYPYRFVVEERADSKFQVVSGASIVAKVQRDMLISEFGEDLGSGYPSDPETIRWLRKNINVVFGFPPGVRYSWATVKKMLGERKSRPLKGALSGFYLDST</sequence>
<dbReference type="Gene3D" id="1.10.10.460">
    <property type="entry name" value="Ribonuclease hii. Domain 2"/>
    <property type="match status" value="1"/>
</dbReference>
<dbReference type="InterPro" id="IPR023160">
    <property type="entry name" value="RNase_HII_hlx-loop-hlx_cap_dom"/>
</dbReference>
<keyword evidence="7 8" id="KW-0378">Hydrolase</keyword>
<dbReference type="PANTHER" id="PTHR10954:SF7">
    <property type="entry name" value="RIBONUCLEASE H2 SUBUNIT A"/>
    <property type="match status" value="1"/>
</dbReference>
<dbReference type="AlphaFoldDB" id="M1K4T5"/>
<dbReference type="GO" id="GO:0003723">
    <property type="term" value="F:RNA binding"/>
    <property type="evidence" value="ECO:0007669"/>
    <property type="project" value="UniProtKB-UniRule"/>
</dbReference>
<dbReference type="PROSITE" id="PS51975">
    <property type="entry name" value="RNASE_H_2"/>
    <property type="match status" value="1"/>
</dbReference>
<feature type="domain" description="RNase H type-2" evidence="10">
    <location>
        <begin position="17"/>
        <end position="224"/>
    </location>
</feature>
<evidence type="ECO:0000256" key="4">
    <source>
        <dbReference type="ARBA" id="ARBA00022722"/>
    </source>
</evidence>
<comment type="function">
    <text evidence="9">Endonuclease that specifically degrades the RNA of RNA-DNA hybrids.</text>
</comment>
<protein>
    <recommendedName>
        <fullName evidence="9">Ribonuclease</fullName>
        <ecNumber evidence="9">3.1.26.4</ecNumber>
    </recommendedName>
</protein>
<evidence type="ECO:0000259" key="10">
    <source>
        <dbReference type="PROSITE" id="PS51975"/>
    </source>
</evidence>
<dbReference type="GO" id="GO:0043137">
    <property type="term" value="P:DNA replication, removal of RNA primer"/>
    <property type="evidence" value="ECO:0007669"/>
    <property type="project" value="TreeGrafter"/>
</dbReference>
<dbReference type="GO" id="GO:0046872">
    <property type="term" value="F:metal ion binding"/>
    <property type="evidence" value="ECO:0007669"/>
    <property type="project" value="UniProtKB-KW"/>
</dbReference>
<dbReference type="EMBL" id="KC513611">
    <property type="protein sequence ID" value="AGE95958.1"/>
    <property type="molecule type" value="Genomic_DNA"/>
</dbReference>
<dbReference type="VEuPathDB" id="MicrosporidiaDB:M970_030610"/>
<evidence type="ECO:0000256" key="7">
    <source>
        <dbReference type="ARBA" id="ARBA00022801"/>
    </source>
</evidence>
<reference evidence="11" key="1">
    <citation type="journal article" date="2013" name="Eukaryot. Cell">
        <title>Extremely Reduced Levels of Heterozygosity in the Vertebrate Pathogen Encephalitozoon cuniculi.</title>
        <authorList>
            <person name="Selman M."/>
            <person name="Sak B."/>
            <person name="Kvac M."/>
            <person name="Farinelli L."/>
            <person name="Weiss L.M."/>
            <person name="Corradi N."/>
        </authorList>
    </citation>
    <scope>NUCLEOTIDE SEQUENCE</scope>
</reference>
<evidence type="ECO:0000256" key="8">
    <source>
        <dbReference type="PROSITE-ProRule" id="PRU01319"/>
    </source>
</evidence>
<dbReference type="FunFam" id="1.10.10.460:FF:000001">
    <property type="entry name" value="Ribonuclease"/>
    <property type="match status" value="1"/>
</dbReference>
<dbReference type="OMA" id="RYSWQTA"/>
<name>M1K4T5_ENCCN</name>
<organism evidence="11">
    <name type="scientific">Encephalitozoon cuniculi</name>
    <name type="common">Microsporidian parasite</name>
    <dbReference type="NCBI Taxonomy" id="6035"/>
    <lineage>
        <taxon>Eukaryota</taxon>
        <taxon>Fungi</taxon>
        <taxon>Fungi incertae sedis</taxon>
        <taxon>Microsporidia</taxon>
        <taxon>Unikaryonidae</taxon>
        <taxon>Encephalitozoon</taxon>
    </lineage>
</organism>
<dbReference type="EC" id="3.1.26.4" evidence="9"/>
<proteinExistence type="inferred from homology"/>
<feature type="binding site" evidence="8">
    <location>
        <position position="23"/>
    </location>
    <ligand>
        <name>a divalent metal cation</name>
        <dbReference type="ChEBI" id="CHEBI:60240"/>
    </ligand>
</feature>
<dbReference type="VEuPathDB" id="MicrosporidiaDB:AEWD_030610"/>
<keyword evidence="4 8" id="KW-0540">Nuclease</keyword>
<evidence type="ECO:0000313" key="11">
    <source>
        <dbReference type="EMBL" id="AGE95958.1"/>
    </source>
</evidence>
<evidence type="ECO:0000256" key="6">
    <source>
        <dbReference type="ARBA" id="ARBA00022759"/>
    </source>
</evidence>
<comment type="cofactor">
    <cofactor evidence="2">
        <name>Mg(2+)</name>
        <dbReference type="ChEBI" id="CHEBI:18420"/>
    </cofactor>
</comment>
<comment type="similarity">
    <text evidence="3">Belongs to the RNase HII family. Eukaryotic subfamily.</text>
</comment>
<dbReference type="VEuPathDB" id="MicrosporidiaDB:ECU03_0670"/>
<dbReference type="CDD" id="cd07181">
    <property type="entry name" value="RNase_HII_eukaryota_like"/>
    <property type="match status" value="1"/>
</dbReference>
<dbReference type="SUPFAM" id="SSF53098">
    <property type="entry name" value="Ribonuclease H-like"/>
    <property type="match status" value="1"/>
</dbReference>
<gene>
    <name evidence="11" type="ORF">ECU03_0670</name>
</gene>
<dbReference type="PANTHER" id="PTHR10954">
    <property type="entry name" value="RIBONUCLEASE H2 SUBUNIT A"/>
    <property type="match status" value="1"/>
</dbReference>
<dbReference type="GO" id="GO:0006298">
    <property type="term" value="P:mismatch repair"/>
    <property type="evidence" value="ECO:0007669"/>
    <property type="project" value="TreeGrafter"/>
</dbReference>